<dbReference type="GO" id="GO:0016887">
    <property type="term" value="F:ATP hydrolysis activity"/>
    <property type="evidence" value="ECO:0007669"/>
    <property type="project" value="InterPro"/>
</dbReference>
<dbReference type="KEGG" id="tbg:TbgDal_XI10240"/>
<dbReference type="GO" id="GO:0051598">
    <property type="term" value="P:meiotic recombination checkpoint signaling"/>
    <property type="evidence" value="ECO:0007669"/>
    <property type="project" value="TreeGrafter"/>
</dbReference>
<dbReference type="InterPro" id="IPR044539">
    <property type="entry name" value="Pch2-like"/>
</dbReference>
<dbReference type="GO" id="GO:0005524">
    <property type="term" value="F:ATP binding"/>
    <property type="evidence" value="ECO:0007669"/>
    <property type="project" value="UniProtKB-KW"/>
</dbReference>
<dbReference type="VEuPathDB" id="TriTrypDB:Tbg972.11.10240"/>
<dbReference type="RefSeq" id="XP_011780169.1">
    <property type="nucleotide sequence ID" value="XM_011781867.1"/>
</dbReference>
<dbReference type="FunFam" id="3.40.50.300:FF:001527">
    <property type="entry name" value="AAA family ATPase"/>
    <property type="match status" value="1"/>
</dbReference>
<evidence type="ECO:0000256" key="2">
    <source>
        <dbReference type="ARBA" id="ARBA00022840"/>
    </source>
</evidence>
<dbReference type="InterPro" id="IPR003960">
    <property type="entry name" value="ATPase_AAA_CS"/>
</dbReference>
<dbReference type="GO" id="GO:0005694">
    <property type="term" value="C:chromosome"/>
    <property type="evidence" value="ECO:0007669"/>
    <property type="project" value="TreeGrafter"/>
</dbReference>
<dbReference type="PANTHER" id="PTHR45991">
    <property type="entry name" value="PACHYTENE CHECKPOINT PROTEIN 2"/>
    <property type="match status" value="1"/>
</dbReference>
<gene>
    <name evidence="5" type="ORF">TbgDal_XI10240</name>
</gene>
<organism evidence="5 6">
    <name type="scientific">Trypanosoma brucei gambiense (strain MHOM/CI/86/DAL972)</name>
    <dbReference type="NCBI Taxonomy" id="679716"/>
    <lineage>
        <taxon>Eukaryota</taxon>
        <taxon>Discoba</taxon>
        <taxon>Euglenozoa</taxon>
        <taxon>Kinetoplastea</taxon>
        <taxon>Metakinetoplastina</taxon>
        <taxon>Trypanosomatida</taxon>
        <taxon>Trypanosomatidae</taxon>
        <taxon>Trypanosoma</taxon>
    </lineage>
</organism>
<proteinExistence type="inferred from homology"/>
<dbReference type="OrthoDB" id="10042665at2759"/>
<reference evidence="6" key="1">
    <citation type="journal article" date="2010" name="PLoS Negl. Trop. Dis.">
        <title>The genome sequence of Trypanosoma brucei gambiense, causative agent of chronic human african trypanosomiasis.</title>
        <authorList>
            <person name="Jackson A.P."/>
            <person name="Sanders M."/>
            <person name="Berry A."/>
            <person name="McQuillan J."/>
            <person name="Aslett M.A."/>
            <person name="Quail M.A."/>
            <person name="Chukualim B."/>
            <person name="Capewell P."/>
            <person name="MacLeod A."/>
            <person name="Melville S.E."/>
            <person name="Gibson W."/>
            <person name="Barry J.D."/>
            <person name="Berriman M."/>
            <person name="Hertz-Fowler C."/>
        </authorList>
    </citation>
    <scope>NUCLEOTIDE SEQUENCE [LARGE SCALE GENOMIC DNA]</scope>
    <source>
        <strain evidence="6">MHOM/CI/86/DAL972</strain>
    </source>
</reference>
<dbReference type="SUPFAM" id="SSF52540">
    <property type="entry name" value="P-loop containing nucleoside triphosphate hydrolases"/>
    <property type="match status" value="1"/>
</dbReference>
<dbReference type="PROSITE" id="PS00674">
    <property type="entry name" value="AAA"/>
    <property type="match status" value="1"/>
</dbReference>
<dbReference type="Pfam" id="PF00004">
    <property type="entry name" value="AAA"/>
    <property type="match status" value="1"/>
</dbReference>
<dbReference type="EMBL" id="FN554974">
    <property type="protein sequence ID" value="CBH17905.1"/>
    <property type="molecule type" value="Genomic_DNA"/>
</dbReference>
<dbReference type="GO" id="GO:0007131">
    <property type="term" value="P:reciprocal meiotic recombination"/>
    <property type="evidence" value="ECO:0007669"/>
    <property type="project" value="TreeGrafter"/>
</dbReference>
<dbReference type="InterPro" id="IPR027417">
    <property type="entry name" value="P-loop_NTPase"/>
</dbReference>
<dbReference type="InterPro" id="IPR003593">
    <property type="entry name" value="AAA+_ATPase"/>
</dbReference>
<feature type="domain" description="AAA+ ATPase" evidence="4">
    <location>
        <begin position="178"/>
        <end position="330"/>
    </location>
</feature>
<dbReference type="GeneID" id="23866160"/>
<evidence type="ECO:0000259" key="4">
    <source>
        <dbReference type="SMART" id="SM00382"/>
    </source>
</evidence>
<dbReference type="Proteomes" id="UP000002316">
    <property type="component" value="Chromosome 11"/>
</dbReference>
<evidence type="ECO:0000256" key="3">
    <source>
        <dbReference type="RuleBase" id="RU003651"/>
    </source>
</evidence>
<keyword evidence="2 3" id="KW-0067">ATP-binding</keyword>
<dbReference type="PANTHER" id="PTHR45991:SF1">
    <property type="entry name" value="PACHYTENE CHECKPOINT PROTEIN 2 HOMOLOG"/>
    <property type="match status" value="1"/>
</dbReference>
<sequence length="399" mass="43885">MEDFVVVPVEVRCRQMCTDAAELSKVITSFIRHRNGVTHPGDIIPLWGASELITSTVELLRVCDVYCPLNGVAAGRADYALVMYYLHGDDVSMTMQGEETSESQALLTYRDSDDEVDASTVPCSIVQIPHASLEGLWESMHFGDSTCDTVELKRDLLQYMHTAMVFSMADVNPQVIAWNQLVLLHGPPGTGKTSFCKALSHKLSIRLAGIFPKAKLVEVNTQSLFSRWFSESGKHVMGLFRRIHTMAEDSKCLLFVLVDEVESLAGARNSAMRGNEPSDAIRVVNTLLTQLDILQKKRNVVILATSNITGAIDVAFVDRADKKVFIGPPGLPARLQLIRASTQELVQRRLIMLDPPNDQGFIGAGGLMPIGEGRVELNARELQRLELVAAQVIPSVEGL</sequence>
<evidence type="ECO:0000313" key="6">
    <source>
        <dbReference type="Proteomes" id="UP000002316"/>
    </source>
</evidence>
<accession>D0A8A4</accession>
<comment type="similarity">
    <text evidence="3">Belongs to the AAA ATPase family.</text>
</comment>
<dbReference type="SMART" id="SM00382">
    <property type="entry name" value="AAA"/>
    <property type="match status" value="1"/>
</dbReference>
<dbReference type="GO" id="GO:0005634">
    <property type="term" value="C:nucleus"/>
    <property type="evidence" value="ECO:0007669"/>
    <property type="project" value="TreeGrafter"/>
</dbReference>
<keyword evidence="1 3" id="KW-0547">Nucleotide-binding</keyword>
<evidence type="ECO:0000313" key="5">
    <source>
        <dbReference type="EMBL" id="CBH17905.1"/>
    </source>
</evidence>
<evidence type="ECO:0000256" key="1">
    <source>
        <dbReference type="ARBA" id="ARBA00022741"/>
    </source>
</evidence>
<dbReference type="Gene3D" id="3.40.50.300">
    <property type="entry name" value="P-loop containing nucleotide triphosphate hydrolases"/>
    <property type="match status" value="1"/>
</dbReference>
<dbReference type="InterPro" id="IPR003959">
    <property type="entry name" value="ATPase_AAA_core"/>
</dbReference>
<name>D0A8A4_TRYB9</name>
<dbReference type="AlphaFoldDB" id="D0A8A4"/>
<protein>
    <submittedName>
        <fullName evidence="5">ATPase-like protein, putative</fullName>
    </submittedName>
</protein>